<dbReference type="EMBL" id="LS974625">
    <property type="protein sequence ID" value="CAG7865308.1"/>
    <property type="molecule type" value="Genomic_DNA"/>
</dbReference>
<proteinExistence type="predicted"/>
<protein>
    <submittedName>
        <fullName evidence="1">Uncharacterized protein</fullName>
    </submittedName>
</protein>
<dbReference type="Gramene" id="A09p57750.2_BraZ1">
    <property type="protein sequence ID" value="A09p57750.2_BraZ1.CDS"/>
    <property type="gene ID" value="A09g57750.2_BraZ1"/>
</dbReference>
<evidence type="ECO:0000313" key="2">
    <source>
        <dbReference type="Proteomes" id="UP000694005"/>
    </source>
</evidence>
<accession>A0A8D9CZ96</accession>
<organism evidence="1 2">
    <name type="scientific">Brassica campestris</name>
    <name type="common">Field mustard</name>
    <dbReference type="NCBI Taxonomy" id="3711"/>
    <lineage>
        <taxon>Eukaryota</taxon>
        <taxon>Viridiplantae</taxon>
        <taxon>Streptophyta</taxon>
        <taxon>Embryophyta</taxon>
        <taxon>Tracheophyta</taxon>
        <taxon>Spermatophyta</taxon>
        <taxon>Magnoliopsida</taxon>
        <taxon>eudicotyledons</taxon>
        <taxon>Gunneridae</taxon>
        <taxon>Pentapetalae</taxon>
        <taxon>rosids</taxon>
        <taxon>malvids</taxon>
        <taxon>Brassicales</taxon>
        <taxon>Brassicaceae</taxon>
        <taxon>Brassiceae</taxon>
        <taxon>Brassica</taxon>
    </lineage>
</organism>
<dbReference type="Proteomes" id="UP000694005">
    <property type="component" value="Chromosome A09"/>
</dbReference>
<name>A0A8D9CZ96_BRACM</name>
<sequence>GLQDSEATPTLVCCDFLPAAGSIACVMESEMFASDLIGVSSYFPYLLPCQVLSSSSIMDAQEVAAALVAALAAASPLQLAWVTDRFLLGDAVSVSLFVKSLIMPLTEGEKKTLASNLIRIPPTVNHHRFDL</sequence>
<evidence type="ECO:0000313" key="1">
    <source>
        <dbReference type="EMBL" id="CAG7865308.1"/>
    </source>
</evidence>
<gene>
    <name evidence="1" type="ORF">BRAPAZ1V2_A09P57750.2</name>
</gene>
<reference evidence="1 2" key="1">
    <citation type="submission" date="2021-07" db="EMBL/GenBank/DDBJ databases">
        <authorList>
            <consortium name="Genoscope - CEA"/>
            <person name="William W."/>
        </authorList>
    </citation>
    <scope>NUCLEOTIDE SEQUENCE [LARGE SCALE GENOMIC DNA]</scope>
</reference>
<dbReference type="AlphaFoldDB" id="A0A8D9CZ96"/>
<feature type="non-terminal residue" evidence="1">
    <location>
        <position position="1"/>
    </location>
</feature>